<dbReference type="Gene3D" id="3.40.710.10">
    <property type="entry name" value="DD-peptidase/beta-lactamase superfamily"/>
    <property type="match status" value="1"/>
</dbReference>
<dbReference type="EMBL" id="SMKU01000162">
    <property type="protein sequence ID" value="TDD79970.1"/>
    <property type="molecule type" value="Genomic_DNA"/>
</dbReference>
<dbReference type="InterPro" id="IPR012338">
    <property type="entry name" value="Beta-lactam/transpept-like"/>
</dbReference>
<dbReference type="InterPro" id="IPR050789">
    <property type="entry name" value="Diverse_Enzym_Activities"/>
</dbReference>
<evidence type="ECO:0000256" key="1">
    <source>
        <dbReference type="SAM" id="SignalP"/>
    </source>
</evidence>
<dbReference type="Proteomes" id="UP000294513">
    <property type="component" value="Unassembled WGS sequence"/>
</dbReference>
<feature type="chain" id="PRO_5020248366" evidence="1">
    <location>
        <begin position="33"/>
        <end position="398"/>
    </location>
</feature>
<keyword evidence="1" id="KW-0732">Signal</keyword>
<dbReference type="InterPro" id="IPR006311">
    <property type="entry name" value="TAT_signal"/>
</dbReference>
<evidence type="ECO:0000313" key="3">
    <source>
        <dbReference type="EMBL" id="TDD79970.1"/>
    </source>
</evidence>
<dbReference type="AlphaFoldDB" id="A0A4R5B5S1"/>
<proteinExistence type="predicted"/>
<gene>
    <name evidence="3" type="ORF">E1298_26735</name>
</gene>
<name>A0A4R5B5S1_9ACTN</name>
<accession>A0A4R5B5S1</accession>
<dbReference type="Pfam" id="PF00144">
    <property type="entry name" value="Beta-lactamase"/>
    <property type="match status" value="1"/>
</dbReference>
<evidence type="ECO:0000259" key="2">
    <source>
        <dbReference type="Pfam" id="PF00144"/>
    </source>
</evidence>
<feature type="signal peptide" evidence="1">
    <location>
        <begin position="1"/>
        <end position="32"/>
    </location>
</feature>
<organism evidence="3 4">
    <name type="scientific">Actinomadura rubrisoli</name>
    <dbReference type="NCBI Taxonomy" id="2530368"/>
    <lineage>
        <taxon>Bacteria</taxon>
        <taxon>Bacillati</taxon>
        <taxon>Actinomycetota</taxon>
        <taxon>Actinomycetes</taxon>
        <taxon>Streptosporangiales</taxon>
        <taxon>Thermomonosporaceae</taxon>
        <taxon>Actinomadura</taxon>
    </lineage>
</organism>
<dbReference type="InterPro" id="IPR001466">
    <property type="entry name" value="Beta-lactam-related"/>
</dbReference>
<feature type="domain" description="Beta-lactamase-related" evidence="2">
    <location>
        <begin position="55"/>
        <end position="392"/>
    </location>
</feature>
<dbReference type="PANTHER" id="PTHR43283:SF18">
    <property type="match status" value="1"/>
</dbReference>
<dbReference type="OrthoDB" id="3863176at2"/>
<dbReference type="GO" id="GO:0016787">
    <property type="term" value="F:hydrolase activity"/>
    <property type="evidence" value="ECO:0007669"/>
    <property type="project" value="UniProtKB-KW"/>
</dbReference>
<evidence type="ECO:0000313" key="4">
    <source>
        <dbReference type="Proteomes" id="UP000294513"/>
    </source>
</evidence>
<keyword evidence="3" id="KW-0378">Hydrolase</keyword>
<keyword evidence="4" id="KW-1185">Reference proteome</keyword>
<protein>
    <submittedName>
        <fullName evidence="3">Class A beta-lactamase-related serine hydrolase</fullName>
    </submittedName>
</protein>
<dbReference type="SUPFAM" id="SSF56601">
    <property type="entry name" value="beta-lactamase/transpeptidase-like"/>
    <property type="match status" value="1"/>
</dbReference>
<dbReference type="PROSITE" id="PS51318">
    <property type="entry name" value="TAT"/>
    <property type="match status" value="1"/>
</dbReference>
<comment type="caution">
    <text evidence="3">The sequence shown here is derived from an EMBL/GenBank/DDBJ whole genome shotgun (WGS) entry which is preliminary data.</text>
</comment>
<sequence>MTRFRPPPTSRRAVFGLLGAASFAAGSGFAFAEAAGPRTSTGGRVPGDLLPGGKFDRYLADQAAHGKFSGTVLLAHRGRTVLARAHGMADEKRAIPNRRDTLFNLASVTKTFTAVAVAQLVQQEKVALHETLGTYLEGFPDEIAKTVTVHQVLTHTSGLGDYSQAPEFLDGLKKWKSAAEVMNGVMDIIRHAKLNFTPGTKFVYGNSNYHVLGALVERVSGLSYYDYVRRHVFARARMGSSDFYTGPQARTDPRIAHPYWTTPSGKREDFSTSEYFGFIGGPADGAYANLPDLLRYATALRTGALMAPAYSELFTTGKVPLSPTDPPPAPGQVRFYGYGFRNTILNGQLVFGHSGGRTGGATNLDIYPGLDWVTVILGNQDTSIDSLVQLARRLITTG</sequence>
<reference evidence="3 4" key="1">
    <citation type="submission" date="2019-03" db="EMBL/GenBank/DDBJ databases">
        <title>Draft genome sequences of novel Actinobacteria.</title>
        <authorList>
            <person name="Sahin N."/>
            <person name="Ay H."/>
            <person name="Saygin H."/>
        </authorList>
    </citation>
    <scope>NUCLEOTIDE SEQUENCE [LARGE SCALE GENOMIC DNA]</scope>
    <source>
        <strain evidence="3 4">H3C3</strain>
    </source>
</reference>
<dbReference type="PANTHER" id="PTHR43283">
    <property type="entry name" value="BETA-LACTAMASE-RELATED"/>
    <property type="match status" value="1"/>
</dbReference>